<evidence type="ECO:0000256" key="1">
    <source>
        <dbReference type="ARBA" id="ARBA00012528"/>
    </source>
</evidence>
<dbReference type="GO" id="GO:0043709">
    <property type="term" value="P:cell adhesion involved in single-species biofilm formation"/>
    <property type="evidence" value="ECO:0007669"/>
    <property type="project" value="TreeGrafter"/>
</dbReference>
<dbReference type="PROSITE" id="PS50887">
    <property type="entry name" value="GGDEF"/>
    <property type="match status" value="1"/>
</dbReference>
<dbReference type="Proteomes" id="UP001226084">
    <property type="component" value="Unassembled WGS sequence"/>
</dbReference>
<gene>
    <name evidence="6" type="ORF">QE424_000026</name>
</gene>
<keyword evidence="3" id="KW-1133">Transmembrane helix</keyword>
<dbReference type="Pfam" id="PF00990">
    <property type="entry name" value="GGDEF"/>
    <property type="match status" value="1"/>
</dbReference>
<dbReference type="SUPFAM" id="SSF55073">
    <property type="entry name" value="Nucleotide cyclase"/>
    <property type="match status" value="1"/>
</dbReference>
<dbReference type="InterPro" id="IPR043128">
    <property type="entry name" value="Rev_trsase/Diguanyl_cyclase"/>
</dbReference>
<dbReference type="AlphaFoldDB" id="A0AAP5AFA2"/>
<evidence type="ECO:0000256" key="4">
    <source>
        <dbReference type="SAM" id="SignalP"/>
    </source>
</evidence>
<evidence type="ECO:0000259" key="5">
    <source>
        <dbReference type="PROSITE" id="PS50887"/>
    </source>
</evidence>
<dbReference type="SMART" id="SM00267">
    <property type="entry name" value="GGDEF"/>
    <property type="match status" value="1"/>
</dbReference>
<sequence>MPMLSLVRRGLPALAVVLSLAALPAQAQRPLDAAAQMAQVEQCHALLTSEPQASLQLARSLLAAPSLSTSMEIGAVGCLGVALRALGQLDQTTDLPDRLLAAAARADASPDDIQRARTMAAHLLLWRGDHARALGLTGTLLDDAVRQRDVQGQIGALMQIAMIRGDAMGDAEGALTYLRKATQLSDHLHRPPNPGDLILYYNYGYALLMLQRYEEASAAFKRAEAIGTRLSGQDVFLHRIASHRAEILRVSGQREAAEAALRGVLAWQGKQDPQGQVVTLQRLARLAMDRGNAAVALPLATQAQGLAEHGRFVEEVRNGLDLLGDIHTLLGHREQALQYVRQGRAMDQARSKGETLTQLARLQASAERSIHPAQVNAEQDLGRVRVLRNSAVIAFLTVAVIATVLVLRLRQQRGQLTALSRTDSVTGLPNRREAERRLDDRAAGHDGAARSALLLIELDDFKALNERHGQAAGDSVLRAVGECLRAACDRHDLLARWGGAAFLVARHDTGAEAAQALAGHLRLAIERLVVDLAPGQHLTLTASVGMAPLPLFGDAPAERDDSLRAADRALQGARQGGRNAWAAIWGEDGTQAPHLYAVLGNPEEAAAAGWVRLSGSRPIRWDV</sequence>
<dbReference type="SUPFAM" id="SSF48452">
    <property type="entry name" value="TPR-like"/>
    <property type="match status" value="1"/>
</dbReference>
<name>A0AAP5AFA2_9GAMM</name>
<comment type="caution">
    <text evidence="6">The sequence shown here is derived from an EMBL/GenBank/DDBJ whole genome shotgun (WGS) entry which is preliminary data.</text>
</comment>
<keyword evidence="3" id="KW-0472">Membrane</keyword>
<keyword evidence="3" id="KW-0812">Transmembrane</keyword>
<feature type="signal peptide" evidence="4">
    <location>
        <begin position="1"/>
        <end position="27"/>
    </location>
</feature>
<dbReference type="Gene3D" id="1.25.40.10">
    <property type="entry name" value="Tetratricopeptide repeat domain"/>
    <property type="match status" value="2"/>
</dbReference>
<dbReference type="EMBL" id="JAUTAS010000001">
    <property type="protein sequence ID" value="MDQ1106867.1"/>
    <property type="molecule type" value="Genomic_DNA"/>
</dbReference>
<dbReference type="Gene3D" id="3.30.70.270">
    <property type="match status" value="1"/>
</dbReference>
<dbReference type="GO" id="GO:0005886">
    <property type="term" value="C:plasma membrane"/>
    <property type="evidence" value="ECO:0007669"/>
    <property type="project" value="TreeGrafter"/>
</dbReference>
<dbReference type="GO" id="GO:0052621">
    <property type="term" value="F:diguanylate cyclase activity"/>
    <property type="evidence" value="ECO:0007669"/>
    <property type="project" value="UniProtKB-EC"/>
</dbReference>
<feature type="domain" description="GGDEF" evidence="5">
    <location>
        <begin position="449"/>
        <end position="586"/>
    </location>
</feature>
<evidence type="ECO:0000313" key="6">
    <source>
        <dbReference type="EMBL" id="MDQ1106867.1"/>
    </source>
</evidence>
<accession>A0AAP5AFA2</accession>
<evidence type="ECO:0000313" key="7">
    <source>
        <dbReference type="Proteomes" id="UP001226084"/>
    </source>
</evidence>
<dbReference type="CDD" id="cd01949">
    <property type="entry name" value="GGDEF"/>
    <property type="match status" value="1"/>
</dbReference>
<dbReference type="InterPro" id="IPR029787">
    <property type="entry name" value="Nucleotide_cyclase"/>
</dbReference>
<comment type="catalytic activity">
    <reaction evidence="2">
        <text>2 GTP = 3',3'-c-di-GMP + 2 diphosphate</text>
        <dbReference type="Rhea" id="RHEA:24898"/>
        <dbReference type="ChEBI" id="CHEBI:33019"/>
        <dbReference type="ChEBI" id="CHEBI:37565"/>
        <dbReference type="ChEBI" id="CHEBI:58805"/>
        <dbReference type="EC" id="2.7.7.65"/>
    </reaction>
</comment>
<feature type="transmembrane region" description="Helical" evidence="3">
    <location>
        <begin position="386"/>
        <end position="407"/>
    </location>
</feature>
<dbReference type="PANTHER" id="PTHR45138">
    <property type="entry name" value="REGULATORY COMPONENTS OF SENSORY TRANSDUCTION SYSTEM"/>
    <property type="match status" value="1"/>
</dbReference>
<dbReference type="InterPro" id="IPR011990">
    <property type="entry name" value="TPR-like_helical_dom_sf"/>
</dbReference>
<keyword evidence="4" id="KW-0732">Signal</keyword>
<organism evidence="6 7">
    <name type="scientific">Stenotrophomonas rhizophila</name>
    <dbReference type="NCBI Taxonomy" id="216778"/>
    <lineage>
        <taxon>Bacteria</taxon>
        <taxon>Pseudomonadati</taxon>
        <taxon>Pseudomonadota</taxon>
        <taxon>Gammaproteobacteria</taxon>
        <taxon>Lysobacterales</taxon>
        <taxon>Lysobacteraceae</taxon>
        <taxon>Stenotrophomonas</taxon>
    </lineage>
</organism>
<evidence type="ECO:0000256" key="2">
    <source>
        <dbReference type="ARBA" id="ARBA00034247"/>
    </source>
</evidence>
<dbReference type="InterPro" id="IPR000160">
    <property type="entry name" value="GGDEF_dom"/>
</dbReference>
<feature type="chain" id="PRO_5042882891" description="diguanylate cyclase" evidence="4">
    <location>
        <begin position="28"/>
        <end position="623"/>
    </location>
</feature>
<dbReference type="NCBIfam" id="TIGR00254">
    <property type="entry name" value="GGDEF"/>
    <property type="match status" value="1"/>
</dbReference>
<dbReference type="EC" id="2.7.7.65" evidence="1"/>
<protein>
    <recommendedName>
        <fullName evidence="1">diguanylate cyclase</fullName>
        <ecNumber evidence="1">2.7.7.65</ecNumber>
    </recommendedName>
</protein>
<dbReference type="GO" id="GO:1902201">
    <property type="term" value="P:negative regulation of bacterial-type flagellum-dependent cell motility"/>
    <property type="evidence" value="ECO:0007669"/>
    <property type="project" value="TreeGrafter"/>
</dbReference>
<reference evidence="6" key="1">
    <citation type="submission" date="2023-07" db="EMBL/GenBank/DDBJ databases">
        <title>Functional and genomic diversity of the sorghum phyllosphere microbiome.</title>
        <authorList>
            <person name="Shade A."/>
        </authorList>
    </citation>
    <scope>NUCLEOTIDE SEQUENCE</scope>
    <source>
        <strain evidence="6">SORGH_AS_0457</strain>
    </source>
</reference>
<dbReference type="PANTHER" id="PTHR45138:SF9">
    <property type="entry name" value="DIGUANYLATE CYCLASE DGCM-RELATED"/>
    <property type="match status" value="1"/>
</dbReference>
<dbReference type="RefSeq" id="WP_307105534.1">
    <property type="nucleotide sequence ID" value="NZ_JAUTAS010000001.1"/>
</dbReference>
<dbReference type="InterPro" id="IPR050469">
    <property type="entry name" value="Diguanylate_Cyclase"/>
</dbReference>
<proteinExistence type="predicted"/>
<dbReference type="Pfam" id="PF13424">
    <property type="entry name" value="TPR_12"/>
    <property type="match status" value="1"/>
</dbReference>
<evidence type="ECO:0000256" key="3">
    <source>
        <dbReference type="SAM" id="Phobius"/>
    </source>
</evidence>